<dbReference type="SUPFAM" id="SSF54928">
    <property type="entry name" value="RNA-binding domain, RBD"/>
    <property type="match status" value="1"/>
</dbReference>
<dbReference type="Proteomes" id="UP000629468">
    <property type="component" value="Unassembled WGS sequence"/>
</dbReference>
<accession>A0A8H7CB81</accession>
<evidence type="ECO:0000256" key="8">
    <source>
        <dbReference type="PROSITE-ProRule" id="PRU00804"/>
    </source>
</evidence>
<dbReference type="Pfam" id="PF05172">
    <property type="entry name" value="RRM_Nup35"/>
    <property type="match status" value="1"/>
</dbReference>
<comment type="caution">
    <text evidence="11">The sequence shown here is derived from an EMBL/GenBank/DDBJ whole genome shotgun (WGS) entry which is preliminary data.</text>
</comment>
<comment type="subcellular location">
    <subcellularLocation>
        <location evidence="1">Nucleus</location>
        <location evidence="1">Nuclear pore complex</location>
    </subcellularLocation>
</comment>
<dbReference type="GO" id="GO:0003676">
    <property type="term" value="F:nucleic acid binding"/>
    <property type="evidence" value="ECO:0007669"/>
    <property type="project" value="InterPro"/>
</dbReference>
<gene>
    <name evidence="11" type="ORF">Agabi119p4_6241</name>
</gene>
<feature type="domain" description="RRM Nup35-type" evidence="10">
    <location>
        <begin position="161"/>
        <end position="242"/>
    </location>
</feature>
<feature type="compositionally biased region" description="Basic and acidic residues" evidence="9">
    <location>
        <begin position="119"/>
        <end position="131"/>
    </location>
</feature>
<feature type="region of interest" description="Disordered" evidence="9">
    <location>
        <begin position="1"/>
        <end position="72"/>
    </location>
</feature>
<evidence type="ECO:0000256" key="6">
    <source>
        <dbReference type="ARBA" id="ARBA00023132"/>
    </source>
</evidence>
<dbReference type="InterPro" id="IPR012677">
    <property type="entry name" value="Nucleotide-bd_a/b_plait_sf"/>
</dbReference>
<keyword evidence="6 8" id="KW-0906">Nuclear pore complex</keyword>
<evidence type="ECO:0000256" key="3">
    <source>
        <dbReference type="ARBA" id="ARBA00022816"/>
    </source>
</evidence>
<evidence type="ECO:0000256" key="5">
    <source>
        <dbReference type="ARBA" id="ARBA00023010"/>
    </source>
</evidence>
<dbReference type="GO" id="GO:0005543">
    <property type="term" value="F:phospholipid binding"/>
    <property type="evidence" value="ECO:0007669"/>
    <property type="project" value="TreeGrafter"/>
</dbReference>
<keyword evidence="4" id="KW-0653">Protein transport</keyword>
<evidence type="ECO:0000256" key="7">
    <source>
        <dbReference type="ARBA" id="ARBA00023242"/>
    </source>
</evidence>
<sequence length="342" mass="36265">MSGSFGSSFTVAGMSSSTSTHPNAWASSSTSGQLGASFSDSLSQSRSHYQPGYLMSTSQDTNNVQSGQRVDDIPIVQTKAKLNNVLTRGSASEFGMESMFQSTRQRQTFADEDAPPRSSIHDIPNEIHSDSTPRGMPSKNLSPESSHLARRHARPSPNAAISQPLYVVIFGYPPEKYSLIVEYFKSLGNSTEAEPNTEVLNCFRIGYHEAPDAVRAVRKNGEVFAGSWMIGAKWAEPAQAEAALGQPLLRSSISGAVAENGSSGSAMMVDEPTQSPFTSNTPSVGTPIRLAPSTSAFRKAGAPPKPSTPLTPKPSGIPASNAATPTSNRGVLGHVSDMIFGW</sequence>
<dbReference type="PANTHER" id="PTHR21527">
    <property type="entry name" value="NUCLEOPORIN NUP35"/>
    <property type="match status" value="1"/>
</dbReference>
<feature type="compositionally biased region" description="Polar residues" evidence="9">
    <location>
        <begin position="99"/>
        <end position="108"/>
    </location>
</feature>
<reference evidence="11 12" key="1">
    <citation type="journal article" name="Sci. Rep.">
        <title>Telomere-to-telomere assembled and centromere annotated genomes of the two main subspecies of the button mushroom Agaricus bisporus reveal especially polymorphic chromosome ends.</title>
        <authorList>
            <person name="Sonnenberg A.S.M."/>
            <person name="Sedaghat-Telgerd N."/>
            <person name="Lavrijssen B."/>
            <person name="Ohm R.A."/>
            <person name="Hendrickx P.M."/>
            <person name="Scholtmeijer K."/>
            <person name="Baars J.J.P."/>
            <person name="van Peer A."/>
        </authorList>
    </citation>
    <scope>NUCLEOTIDE SEQUENCE [LARGE SCALE GENOMIC DNA]</scope>
    <source>
        <strain evidence="11 12">H119_p4</strain>
    </source>
</reference>
<dbReference type="EMBL" id="JABXXO010000009">
    <property type="protein sequence ID" value="KAF7770267.1"/>
    <property type="molecule type" value="Genomic_DNA"/>
</dbReference>
<evidence type="ECO:0000259" key="10">
    <source>
        <dbReference type="PROSITE" id="PS51472"/>
    </source>
</evidence>
<dbReference type="AlphaFoldDB" id="A0A8H7CB81"/>
<name>A0A8H7CB81_AGABI</name>
<evidence type="ECO:0000256" key="9">
    <source>
        <dbReference type="SAM" id="MobiDB-lite"/>
    </source>
</evidence>
<dbReference type="GO" id="GO:0051028">
    <property type="term" value="P:mRNA transport"/>
    <property type="evidence" value="ECO:0007669"/>
    <property type="project" value="UniProtKB-UniRule"/>
</dbReference>
<evidence type="ECO:0000256" key="1">
    <source>
        <dbReference type="ARBA" id="ARBA00004567"/>
    </source>
</evidence>
<dbReference type="GO" id="GO:0006607">
    <property type="term" value="P:NLS-bearing protein import into nucleus"/>
    <property type="evidence" value="ECO:0007669"/>
    <property type="project" value="TreeGrafter"/>
</dbReference>
<keyword evidence="3 8" id="KW-0509">mRNA transport</keyword>
<dbReference type="GO" id="GO:0006999">
    <property type="term" value="P:nuclear pore organization"/>
    <property type="evidence" value="ECO:0007669"/>
    <property type="project" value="TreeGrafter"/>
</dbReference>
<dbReference type="PROSITE" id="PS51472">
    <property type="entry name" value="RRM_NUP35"/>
    <property type="match status" value="1"/>
</dbReference>
<keyword evidence="7 8" id="KW-0539">Nucleus</keyword>
<dbReference type="InterPro" id="IPR035979">
    <property type="entry name" value="RBD_domain_sf"/>
</dbReference>
<organism evidence="11 12">
    <name type="scientific">Agaricus bisporus var. burnettii</name>
    <dbReference type="NCBI Taxonomy" id="192524"/>
    <lineage>
        <taxon>Eukaryota</taxon>
        <taxon>Fungi</taxon>
        <taxon>Dikarya</taxon>
        <taxon>Basidiomycota</taxon>
        <taxon>Agaricomycotina</taxon>
        <taxon>Agaricomycetes</taxon>
        <taxon>Agaricomycetidae</taxon>
        <taxon>Agaricales</taxon>
        <taxon>Agaricineae</taxon>
        <taxon>Agaricaceae</taxon>
        <taxon>Agaricus</taxon>
    </lineage>
</organism>
<dbReference type="PANTHER" id="PTHR21527:SF6">
    <property type="entry name" value="NUCLEOPORIN NUP35"/>
    <property type="match status" value="1"/>
</dbReference>
<protein>
    <recommendedName>
        <fullName evidence="10">RRM Nup35-type domain-containing protein</fullName>
    </recommendedName>
</protein>
<evidence type="ECO:0000256" key="4">
    <source>
        <dbReference type="ARBA" id="ARBA00022927"/>
    </source>
</evidence>
<feature type="compositionally biased region" description="Polar residues" evidence="9">
    <location>
        <begin position="55"/>
        <end position="68"/>
    </location>
</feature>
<feature type="region of interest" description="Disordered" evidence="9">
    <location>
        <begin position="98"/>
        <end position="156"/>
    </location>
</feature>
<keyword evidence="2 8" id="KW-0813">Transport</keyword>
<feature type="compositionally biased region" description="Polar residues" evidence="9">
    <location>
        <begin position="1"/>
        <end position="48"/>
    </location>
</feature>
<dbReference type="InterPro" id="IPR007846">
    <property type="entry name" value="RRM_NUP35_dom"/>
</dbReference>
<dbReference type="GO" id="GO:0017056">
    <property type="term" value="F:structural constituent of nuclear pore"/>
    <property type="evidence" value="ECO:0007669"/>
    <property type="project" value="TreeGrafter"/>
</dbReference>
<dbReference type="GO" id="GO:0044613">
    <property type="term" value="C:nuclear pore central transport channel"/>
    <property type="evidence" value="ECO:0007669"/>
    <property type="project" value="TreeGrafter"/>
</dbReference>
<evidence type="ECO:0000313" key="12">
    <source>
        <dbReference type="Proteomes" id="UP000629468"/>
    </source>
</evidence>
<keyword evidence="5" id="KW-0811">Translocation</keyword>
<dbReference type="Gene3D" id="3.30.70.330">
    <property type="match status" value="1"/>
</dbReference>
<feature type="region of interest" description="Disordered" evidence="9">
    <location>
        <begin position="296"/>
        <end position="330"/>
    </location>
</feature>
<feature type="compositionally biased region" description="Pro residues" evidence="9">
    <location>
        <begin position="303"/>
        <end position="312"/>
    </location>
</feature>
<proteinExistence type="predicted"/>
<evidence type="ECO:0000256" key="2">
    <source>
        <dbReference type="ARBA" id="ARBA00022448"/>
    </source>
</evidence>
<evidence type="ECO:0000313" key="11">
    <source>
        <dbReference type="EMBL" id="KAF7770267.1"/>
    </source>
</evidence>
<dbReference type="GO" id="GO:0044615">
    <property type="term" value="C:nuclear pore nuclear basket"/>
    <property type="evidence" value="ECO:0007669"/>
    <property type="project" value="TreeGrafter"/>
</dbReference>